<evidence type="ECO:0008006" key="4">
    <source>
        <dbReference type="Google" id="ProtNLM"/>
    </source>
</evidence>
<comment type="caution">
    <text evidence="2">The sequence shown here is derived from an EMBL/GenBank/DDBJ whole genome shotgun (WGS) entry which is preliminary data.</text>
</comment>
<dbReference type="Pfam" id="PF06912">
    <property type="entry name" value="DUF1275"/>
    <property type="match status" value="1"/>
</dbReference>
<organism evidence="2 3">
    <name type="scientific">Clostridium liquoris</name>
    <dbReference type="NCBI Taxonomy" id="1289519"/>
    <lineage>
        <taxon>Bacteria</taxon>
        <taxon>Bacillati</taxon>
        <taxon>Bacillota</taxon>
        <taxon>Clostridia</taxon>
        <taxon>Eubacteriales</taxon>
        <taxon>Clostridiaceae</taxon>
        <taxon>Clostridium</taxon>
    </lineage>
</organism>
<keyword evidence="3" id="KW-1185">Reference proteome</keyword>
<protein>
    <recommendedName>
        <fullName evidence="4">DUF1275 domain-containing protein</fullName>
    </recommendedName>
</protein>
<sequence length="242" mass="26508">MVGKVFGTMEEKSEELFSHHMIHESVPFGVLLAIVGGFLDAYTFMSRGGVFANAQTGNIVLLGVYASKREWRQALIHVPPILAFIVGVIVTEWIRNNQSRLFLRDWPQTVLILEIIILFIIGFIPDTISSIVVTAIVSFVASIQSSSFRKLVDSPYATTMSMGNLRTASQAAYIAFTKKDRASAIRAVRFFMVILSFIFGAFLGGLSTLAMGVKAIWIAAVVLVCSAVLFSLGKGKNKYESA</sequence>
<evidence type="ECO:0000313" key="2">
    <source>
        <dbReference type="EMBL" id="PRR79916.1"/>
    </source>
</evidence>
<dbReference type="InterPro" id="IPR010699">
    <property type="entry name" value="DUF1275"/>
</dbReference>
<dbReference type="PANTHER" id="PTHR37314:SF4">
    <property type="entry name" value="UPF0700 TRANSMEMBRANE PROTEIN YOAK"/>
    <property type="match status" value="1"/>
</dbReference>
<dbReference type="EMBL" id="PVXO01000012">
    <property type="protein sequence ID" value="PRR79916.1"/>
    <property type="molecule type" value="Genomic_DNA"/>
</dbReference>
<dbReference type="PANTHER" id="PTHR37314">
    <property type="entry name" value="SLR0142 PROTEIN"/>
    <property type="match status" value="1"/>
</dbReference>
<keyword evidence="1" id="KW-1133">Transmembrane helix</keyword>
<gene>
    <name evidence="2" type="ORF">CLLI_06490</name>
</gene>
<feature type="transmembrane region" description="Helical" evidence="1">
    <location>
        <begin position="21"/>
        <end position="44"/>
    </location>
</feature>
<accession>A0A2T0B7R0</accession>
<keyword evidence="1" id="KW-0472">Membrane</keyword>
<keyword evidence="1" id="KW-0812">Transmembrane</keyword>
<dbReference type="Proteomes" id="UP000239706">
    <property type="component" value="Unassembled WGS sequence"/>
</dbReference>
<feature type="transmembrane region" description="Helical" evidence="1">
    <location>
        <begin position="74"/>
        <end position="95"/>
    </location>
</feature>
<proteinExistence type="predicted"/>
<feature type="transmembrane region" description="Helical" evidence="1">
    <location>
        <begin position="115"/>
        <end position="141"/>
    </location>
</feature>
<name>A0A2T0B7R0_9CLOT</name>
<feature type="transmembrane region" description="Helical" evidence="1">
    <location>
        <begin position="187"/>
        <end position="209"/>
    </location>
</feature>
<feature type="transmembrane region" description="Helical" evidence="1">
    <location>
        <begin position="215"/>
        <end position="233"/>
    </location>
</feature>
<reference evidence="2 3" key="1">
    <citation type="submission" date="2018-03" db="EMBL/GenBank/DDBJ databases">
        <title>Genome sequence of Clostridium liquoris DSM 100320.</title>
        <authorList>
            <person name="Poehlein A."/>
            <person name="Daniel R."/>
        </authorList>
    </citation>
    <scope>NUCLEOTIDE SEQUENCE [LARGE SCALE GENOMIC DNA]</scope>
    <source>
        <strain evidence="2 3">DSM 100320</strain>
    </source>
</reference>
<dbReference type="AlphaFoldDB" id="A0A2T0B7R0"/>
<evidence type="ECO:0000256" key="1">
    <source>
        <dbReference type="SAM" id="Phobius"/>
    </source>
</evidence>
<evidence type="ECO:0000313" key="3">
    <source>
        <dbReference type="Proteomes" id="UP000239706"/>
    </source>
</evidence>